<feature type="domain" description="D-isomer specific 2-hydroxyacid dehydrogenase NAD-binding" evidence="6">
    <location>
        <begin position="116"/>
        <end position="288"/>
    </location>
</feature>
<dbReference type="Pfam" id="PF00389">
    <property type="entry name" value="2-Hacid_dh"/>
    <property type="match status" value="1"/>
</dbReference>
<name>A0A963Z6F3_9PROT</name>
<dbReference type="SUPFAM" id="SSF52283">
    <property type="entry name" value="Formate/glycerate dehydrogenase catalytic domain-like"/>
    <property type="match status" value="1"/>
</dbReference>
<dbReference type="InterPro" id="IPR006140">
    <property type="entry name" value="D-isomer_DH_NAD-bd"/>
</dbReference>
<dbReference type="Proteomes" id="UP000721844">
    <property type="component" value="Unassembled WGS sequence"/>
</dbReference>
<dbReference type="PANTHER" id="PTHR10996">
    <property type="entry name" value="2-HYDROXYACID DEHYDROGENASE-RELATED"/>
    <property type="match status" value="1"/>
</dbReference>
<keyword evidence="2 4" id="KW-0560">Oxidoreductase</keyword>
<organism evidence="7 8">
    <name type="scientific">Acidisoma cellulosilyticum</name>
    <dbReference type="NCBI Taxonomy" id="2802395"/>
    <lineage>
        <taxon>Bacteria</taxon>
        <taxon>Pseudomonadati</taxon>
        <taxon>Pseudomonadota</taxon>
        <taxon>Alphaproteobacteria</taxon>
        <taxon>Acetobacterales</taxon>
        <taxon>Acidocellaceae</taxon>
        <taxon>Acidisoma</taxon>
    </lineage>
</organism>
<feature type="domain" description="D-isomer specific 2-hydroxyacid dehydrogenase catalytic" evidence="5">
    <location>
        <begin position="14"/>
        <end position="319"/>
    </location>
</feature>
<keyword evidence="1" id="KW-0521">NADP</keyword>
<comment type="caution">
    <text evidence="7">The sequence shown here is derived from an EMBL/GenBank/DDBJ whole genome shotgun (WGS) entry which is preliminary data.</text>
</comment>
<evidence type="ECO:0000256" key="1">
    <source>
        <dbReference type="ARBA" id="ARBA00022857"/>
    </source>
</evidence>
<evidence type="ECO:0000313" key="8">
    <source>
        <dbReference type="Proteomes" id="UP000721844"/>
    </source>
</evidence>
<dbReference type="InterPro" id="IPR006139">
    <property type="entry name" value="D-isomer_2_OHA_DH_cat_dom"/>
</dbReference>
<keyword evidence="8" id="KW-1185">Reference proteome</keyword>
<evidence type="ECO:0000256" key="2">
    <source>
        <dbReference type="ARBA" id="ARBA00023002"/>
    </source>
</evidence>
<sequence length="320" mass="33940">MTQPSDVGDMRPEILMMTALPQWDMEPLDAAYRIHRYWEARDKQALLADCKLVRAILTTGHIGADAALLSALPAVEMVACFGVGVDGVDFQATRARGLPVTNTPDVLTGDVADLAIGLALAVMREIPKADTHVRSGTWKSSELPLARRFFGCKLGIVGMGRIGIATAERAKGFGCDIGYFNRTAKPSLPYQAFDTVQALAGWADVVIVTLAGGAGTRAIMDRTAIQALGPQGFLVNVSRGSTVDEAALIEALQTGGIAGAGLDVFLNEPNIDPRFANLSNTVLMPHMGSATTETRQAMGQLVRDNLAAHFAGQPLLTPVE</sequence>
<evidence type="ECO:0000256" key="3">
    <source>
        <dbReference type="ARBA" id="ARBA00023027"/>
    </source>
</evidence>
<dbReference type="InterPro" id="IPR050223">
    <property type="entry name" value="D-isomer_2-hydroxyacid_DH"/>
</dbReference>
<dbReference type="EMBL" id="JAESVA010000013">
    <property type="protein sequence ID" value="MCB8883431.1"/>
    <property type="molecule type" value="Genomic_DNA"/>
</dbReference>
<protein>
    <submittedName>
        <fullName evidence="7">2-hydroxyacid dehydrogenase</fullName>
    </submittedName>
</protein>
<dbReference type="GO" id="GO:0016618">
    <property type="term" value="F:hydroxypyruvate reductase [NAD(P)H] activity"/>
    <property type="evidence" value="ECO:0007669"/>
    <property type="project" value="TreeGrafter"/>
</dbReference>
<dbReference type="PANTHER" id="PTHR10996:SF178">
    <property type="entry name" value="2-HYDROXYACID DEHYDROGENASE YGL185C-RELATED"/>
    <property type="match status" value="1"/>
</dbReference>
<dbReference type="RefSeq" id="WP_227310086.1">
    <property type="nucleotide sequence ID" value="NZ_JAESVA010000013.1"/>
</dbReference>
<evidence type="ECO:0000259" key="5">
    <source>
        <dbReference type="Pfam" id="PF00389"/>
    </source>
</evidence>
<gene>
    <name evidence="7" type="ORF">ACELLULO517_24500</name>
</gene>
<evidence type="ECO:0000256" key="4">
    <source>
        <dbReference type="RuleBase" id="RU003719"/>
    </source>
</evidence>
<dbReference type="GO" id="GO:0005829">
    <property type="term" value="C:cytosol"/>
    <property type="evidence" value="ECO:0007669"/>
    <property type="project" value="TreeGrafter"/>
</dbReference>
<accession>A0A963Z6F3</accession>
<reference evidence="7 8" key="1">
    <citation type="journal article" date="2021" name="Microorganisms">
        <title>Acidisoma silvae sp. nov. and Acidisomacellulosilytica sp. nov., Two Acidophilic Bacteria Isolated from Decaying Wood, Hydrolyzing Cellulose and Producing Poly-3-hydroxybutyrate.</title>
        <authorList>
            <person name="Mieszkin S."/>
            <person name="Pouder E."/>
            <person name="Uroz S."/>
            <person name="Simon-Colin C."/>
            <person name="Alain K."/>
        </authorList>
    </citation>
    <scope>NUCLEOTIDE SEQUENCE [LARGE SCALE GENOMIC DNA]</scope>
    <source>
        <strain evidence="7 8">HW T5.17</strain>
    </source>
</reference>
<dbReference type="AlphaFoldDB" id="A0A963Z6F3"/>
<keyword evidence="3" id="KW-0520">NAD</keyword>
<dbReference type="PROSITE" id="PS00065">
    <property type="entry name" value="D_2_HYDROXYACID_DH_1"/>
    <property type="match status" value="1"/>
</dbReference>
<dbReference type="FunFam" id="3.40.50.720:FF:000213">
    <property type="entry name" value="Putative 2-hydroxyacid dehydrogenase"/>
    <property type="match status" value="1"/>
</dbReference>
<dbReference type="GO" id="GO:0051287">
    <property type="term" value="F:NAD binding"/>
    <property type="evidence" value="ECO:0007669"/>
    <property type="project" value="InterPro"/>
</dbReference>
<dbReference type="InterPro" id="IPR036291">
    <property type="entry name" value="NAD(P)-bd_dom_sf"/>
</dbReference>
<dbReference type="Gene3D" id="3.40.50.720">
    <property type="entry name" value="NAD(P)-binding Rossmann-like Domain"/>
    <property type="match status" value="2"/>
</dbReference>
<dbReference type="GO" id="GO:0030267">
    <property type="term" value="F:glyoxylate reductase (NADPH) activity"/>
    <property type="evidence" value="ECO:0007669"/>
    <property type="project" value="TreeGrafter"/>
</dbReference>
<evidence type="ECO:0000313" key="7">
    <source>
        <dbReference type="EMBL" id="MCB8883431.1"/>
    </source>
</evidence>
<dbReference type="SUPFAM" id="SSF51735">
    <property type="entry name" value="NAD(P)-binding Rossmann-fold domains"/>
    <property type="match status" value="1"/>
</dbReference>
<dbReference type="Pfam" id="PF02826">
    <property type="entry name" value="2-Hacid_dh_C"/>
    <property type="match status" value="1"/>
</dbReference>
<evidence type="ECO:0000259" key="6">
    <source>
        <dbReference type="Pfam" id="PF02826"/>
    </source>
</evidence>
<comment type="similarity">
    <text evidence="4">Belongs to the D-isomer specific 2-hydroxyacid dehydrogenase family.</text>
</comment>
<dbReference type="InterPro" id="IPR029752">
    <property type="entry name" value="D-isomer_DH_CS1"/>
</dbReference>
<dbReference type="CDD" id="cd12156">
    <property type="entry name" value="HPPR"/>
    <property type="match status" value="1"/>
</dbReference>
<proteinExistence type="inferred from homology"/>